<dbReference type="PANTHER" id="PTHR43266">
    <property type="entry name" value="MACROLIDE-EFFLUX PROTEIN"/>
    <property type="match status" value="1"/>
</dbReference>
<comment type="caution">
    <text evidence="8">The sequence shown here is derived from an EMBL/GenBank/DDBJ whole genome shotgun (WGS) entry which is preliminary data.</text>
</comment>
<dbReference type="PANTHER" id="PTHR43266:SF2">
    <property type="entry name" value="MAJOR FACILITATOR SUPERFAMILY (MFS) PROFILE DOMAIN-CONTAINING PROTEIN"/>
    <property type="match status" value="1"/>
</dbReference>
<protein>
    <submittedName>
        <fullName evidence="8">MFS transporter</fullName>
    </submittedName>
</protein>
<dbReference type="EMBL" id="QRBB01000001">
    <property type="protein sequence ID" value="RDS78281.1"/>
    <property type="molecule type" value="Genomic_DNA"/>
</dbReference>
<dbReference type="OrthoDB" id="9803968at2"/>
<feature type="transmembrane region" description="Helical" evidence="7">
    <location>
        <begin position="20"/>
        <end position="42"/>
    </location>
</feature>
<dbReference type="GO" id="GO:0005886">
    <property type="term" value="C:plasma membrane"/>
    <property type="evidence" value="ECO:0007669"/>
    <property type="project" value="UniProtKB-SubCell"/>
</dbReference>
<dbReference type="Gene3D" id="1.20.1250.20">
    <property type="entry name" value="MFS general substrate transporter like domains"/>
    <property type="match status" value="1"/>
</dbReference>
<dbReference type="AlphaFoldDB" id="A0A395LN73"/>
<keyword evidence="4 7" id="KW-0812">Transmembrane</keyword>
<evidence type="ECO:0000256" key="7">
    <source>
        <dbReference type="SAM" id="Phobius"/>
    </source>
</evidence>
<feature type="transmembrane region" description="Helical" evidence="7">
    <location>
        <begin position="114"/>
        <end position="137"/>
    </location>
</feature>
<evidence type="ECO:0000313" key="8">
    <source>
        <dbReference type="EMBL" id="RDS78281.1"/>
    </source>
</evidence>
<dbReference type="GO" id="GO:0022857">
    <property type="term" value="F:transmembrane transporter activity"/>
    <property type="evidence" value="ECO:0007669"/>
    <property type="project" value="InterPro"/>
</dbReference>
<evidence type="ECO:0000256" key="3">
    <source>
        <dbReference type="ARBA" id="ARBA00022475"/>
    </source>
</evidence>
<dbReference type="RefSeq" id="WP_115492506.1">
    <property type="nucleotide sequence ID" value="NZ_JACHWW010000001.1"/>
</dbReference>
<organism evidence="8 9">
    <name type="scientific">Alteriqipengyuania lutimaris</name>
    <dbReference type="NCBI Taxonomy" id="1538146"/>
    <lineage>
        <taxon>Bacteria</taxon>
        <taxon>Pseudomonadati</taxon>
        <taxon>Pseudomonadota</taxon>
        <taxon>Alphaproteobacteria</taxon>
        <taxon>Sphingomonadales</taxon>
        <taxon>Erythrobacteraceae</taxon>
        <taxon>Alteriqipengyuania</taxon>
    </lineage>
</organism>
<evidence type="ECO:0000256" key="1">
    <source>
        <dbReference type="ARBA" id="ARBA00004651"/>
    </source>
</evidence>
<dbReference type="Proteomes" id="UP000254101">
    <property type="component" value="Unassembled WGS sequence"/>
</dbReference>
<feature type="transmembrane region" description="Helical" evidence="7">
    <location>
        <begin position="149"/>
        <end position="170"/>
    </location>
</feature>
<evidence type="ECO:0000256" key="6">
    <source>
        <dbReference type="ARBA" id="ARBA00023136"/>
    </source>
</evidence>
<proteinExistence type="predicted"/>
<keyword evidence="5 7" id="KW-1133">Transmembrane helix</keyword>
<evidence type="ECO:0000256" key="2">
    <source>
        <dbReference type="ARBA" id="ARBA00022448"/>
    </source>
</evidence>
<keyword evidence="9" id="KW-1185">Reference proteome</keyword>
<feature type="transmembrane region" description="Helical" evidence="7">
    <location>
        <begin position="375"/>
        <end position="398"/>
    </location>
</feature>
<feature type="transmembrane region" description="Helical" evidence="7">
    <location>
        <begin position="229"/>
        <end position="253"/>
    </location>
</feature>
<name>A0A395LN73_9SPHN</name>
<sequence length="437" mass="47429">MTTLRLLRRQRFLPLFCTQLLNAFNDNLYKTAMVLFVVYAVYNDPDAETRFSAIASALFIAPFILVSAIAGQLADMRDKAKIIRTVKLCEIGLMSLGAVGLFLAWQGLLIHSLAIPLMLFALFLAGLQSTFLGPIKYAILPQHLRKEEVLAGTGLVEAGTYLAILLGTIIAGWIPVEAAIVLIIVTAMIGYASSRKIPTAPALGEIEPIDWNILRSSLALVRSAKKDRVIYLAIISISVFWMVGAILFIQFPPLAKNVIHASKEVATLFIVMFSIGIAIGSVIINHLLAGEVSARYGPAAVVVMGFFIVLFYIFVQQWPTDFEGAFLTVPEFLAYPLAWILMGILLLVAVAGGVFVVPLYAFLTTRVSGDRASRTIAATNMISSLFMVGGAVLAILMTAAGLPITEQVLASVVLCLVTSWVARRLHAEEHLPTVHQA</sequence>
<feature type="transmembrane region" description="Helical" evidence="7">
    <location>
        <begin position="86"/>
        <end position="108"/>
    </location>
</feature>
<keyword evidence="3" id="KW-1003">Cell membrane</keyword>
<reference evidence="8 9" key="1">
    <citation type="submission" date="2018-07" db="EMBL/GenBank/DDBJ databases">
        <title>Erythrobacter nanhaiensis sp. nov., a novel member of the genus Erythrobacter isolated from the South China Sea.</title>
        <authorList>
            <person name="Chen X."/>
            <person name="Liu J."/>
        </authorList>
    </citation>
    <scope>NUCLEOTIDE SEQUENCE [LARGE SCALE GENOMIC DNA]</scope>
    <source>
        <strain evidence="8 9">S-5</strain>
    </source>
</reference>
<feature type="transmembrane region" description="Helical" evidence="7">
    <location>
        <begin position="335"/>
        <end position="363"/>
    </location>
</feature>
<evidence type="ECO:0000256" key="5">
    <source>
        <dbReference type="ARBA" id="ARBA00022989"/>
    </source>
</evidence>
<gene>
    <name evidence="8" type="ORF">DL238_12145</name>
</gene>
<keyword evidence="6 7" id="KW-0472">Membrane</keyword>
<dbReference type="CDD" id="cd06173">
    <property type="entry name" value="MFS_MefA_like"/>
    <property type="match status" value="1"/>
</dbReference>
<dbReference type="InterPro" id="IPR011701">
    <property type="entry name" value="MFS"/>
</dbReference>
<evidence type="ECO:0000313" key="9">
    <source>
        <dbReference type="Proteomes" id="UP000254101"/>
    </source>
</evidence>
<dbReference type="SUPFAM" id="SSF103473">
    <property type="entry name" value="MFS general substrate transporter"/>
    <property type="match status" value="1"/>
</dbReference>
<accession>A0A395LN73</accession>
<dbReference type="Pfam" id="PF07690">
    <property type="entry name" value="MFS_1"/>
    <property type="match status" value="1"/>
</dbReference>
<feature type="transmembrane region" description="Helical" evidence="7">
    <location>
        <begin position="265"/>
        <end position="284"/>
    </location>
</feature>
<feature type="transmembrane region" description="Helical" evidence="7">
    <location>
        <begin position="176"/>
        <end position="193"/>
    </location>
</feature>
<comment type="subcellular location">
    <subcellularLocation>
        <location evidence="1">Cell membrane</location>
        <topology evidence="1">Multi-pass membrane protein</topology>
    </subcellularLocation>
</comment>
<keyword evidence="2" id="KW-0813">Transport</keyword>
<dbReference type="InterPro" id="IPR036259">
    <property type="entry name" value="MFS_trans_sf"/>
</dbReference>
<evidence type="ECO:0000256" key="4">
    <source>
        <dbReference type="ARBA" id="ARBA00022692"/>
    </source>
</evidence>
<feature type="transmembrane region" description="Helical" evidence="7">
    <location>
        <begin position="296"/>
        <end position="315"/>
    </location>
</feature>
<feature type="transmembrane region" description="Helical" evidence="7">
    <location>
        <begin position="54"/>
        <end position="74"/>
    </location>
</feature>